<gene>
    <name evidence="2" type="ORF">NKR19_g2838</name>
</gene>
<evidence type="ECO:0000313" key="3">
    <source>
        <dbReference type="Proteomes" id="UP001174691"/>
    </source>
</evidence>
<proteinExistence type="predicted"/>
<dbReference type="Proteomes" id="UP001174691">
    <property type="component" value="Unassembled WGS sequence"/>
</dbReference>
<feature type="region of interest" description="Disordered" evidence="1">
    <location>
        <begin position="93"/>
        <end position="113"/>
    </location>
</feature>
<comment type="caution">
    <text evidence="2">The sequence shown here is derived from an EMBL/GenBank/DDBJ whole genome shotgun (WGS) entry which is preliminary data.</text>
</comment>
<dbReference type="AlphaFoldDB" id="A0AA38SHX2"/>
<protein>
    <submittedName>
        <fullName evidence="2">Uncharacterized protein</fullName>
    </submittedName>
</protein>
<reference evidence="2" key="1">
    <citation type="submission" date="2022-07" db="EMBL/GenBank/DDBJ databases">
        <title>Fungi with potential for degradation of polypropylene.</title>
        <authorList>
            <person name="Gostincar C."/>
        </authorList>
    </citation>
    <scope>NUCLEOTIDE SEQUENCE</scope>
    <source>
        <strain evidence="2">EXF-13287</strain>
    </source>
</reference>
<keyword evidence="3" id="KW-1185">Reference proteome</keyword>
<evidence type="ECO:0000313" key="2">
    <source>
        <dbReference type="EMBL" id="KAJ9160868.1"/>
    </source>
</evidence>
<name>A0AA38SHX2_9PEZI</name>
<dbReference type="EMBL" id="JANBVN010000030">
    <property type="protein sequence ID" value="KAJ9160868.1"/>
    <property type="molecule type" value="Genomic_DNA"/>
</dbReference>
<accession>A0AA38SHX2</accession>
<sequence length="169" mass="19521">MVPSLFPPQPSHHPISQSVATMCFETPLTPLCPTCLKQDGEPGLEGTKCPEAKTSWLGHGKCSQVPSVKQKPAERYLNDYECFACARKMEKKKEAEEAKKQAEKEDAERAEKEWSLARWGRDLNGFEALIRMEEIRLQRERARDQHRLLQKENWAPVRRTAEQEEKDED</sequence>
<evidence type="ECO:0000256" key="1">
    <source>
        <dbReference type="SAM" id="MobiDB-lite"/>
    </source>
</evidence>
<organism evidence="2 3">
    <name type="scientific">Coniochaeta hoffmannii</name>
    <dbReference type="NCBI Taxonomy" id="91930"/>
    <lineage>
        <taxon>Eukaryota</taxon>
        <taxon>Fungi</taxon>
        <taxon>Dikarya</taxon>
        <taxon>Ascomycota</taxon>
        <taxon>Pezizomycotina</taxon>
        <taxon>Sordariomycetes</taxon>
        <taxon>Sordariomycetidae</taxon>
        <taxon>Coniochaetales</taxon>
        <taxon>Coniochaetaceae</taxon>
        <taxon>Coniochaeta</taxon>
    </lineage>
</organism>
<feature type="region of interest" description="Disordered" evidence="1">
    <location>
        <begin position="145"/>
        <end position="169"/>
    </location>
</feature>